<proteinExistence type="predicted"/>
<dbReference type="AlphaFoldDB" id="A0A392M9G6"/>
<keyword evidence="2" id="KW-1185">Reference proteome</keyword>
<name>A0A392M9G6_9FABA</name>
<evidence type="ECO:0000313" key="1">
    <source>
        <dbReference type="EMBL" id="MCH83773.1"/>
    </source>
</evidence>
<protein>
    <submittedName>
        <fullName evidence="1">Uncharacterized protein</fullName>
    </submittedName>
</protein>
<dbReference type="EMBL" id="LXQA010005728">
    <property type="protein sequence ID" value="MCH83773.1"/>
    <property type="molecule type" value="Genomic_DNA"/>
</dbReference>
<accession>A0A392M9G6</accession>
<gene>
    <name evidence="1" type="ORF">A2U01_0004599</name>
</gene>
<sequence length="43" mass="4661">MLVTSFEAYSDDGVAATEEESLPIAVAEDRTVVLPIKFSANHH</sequence>
<evidence type="ECO:0000313" key="2">
    <source>
        <dbReference type="Proteomes" id="UP000265520"/>
    </source>
</evidence>
<comment type="caution">
    <text evidence="1">The sequence shown here is derived from an EMBL/GenBank/DDBJ whole genome shotgun (WGS) entry which is preliminary data.</text>
</comment>
<dbReference type="Proteomes" id="UP000265520">
    <property type="component" value="Unassembled WGS sequence"/>
</dbReference>
<reference evidence="1 2" key="1">
    <citation type="journal article" date="2018" name="Front. Plant Sci.">
        <title>Red Clover (Trifolium pratense) and Zigzag Clover (T. medium) - A Picture of Genomic Similarities and Differences.</title>
        <authorList>
            <person name="Dluhosova J."/>
            <person name="Istvanek J."/>
            <person name="Nedelnik J."/>
            <person name="Repkova J."/>
        </authorList>
    </citation>
    <scope>NUCLEOTIDE SEQUENCE [LARGE SCALE GENOMIC DNA]</scope>
    <source>
        <strain evidence="2">cv. 10/8</strain>
        <tissue evidence="1">Leaf</tissue>
    </source>
</reference>
<organism evidence="1 2">
    <name type="scientific">Trifolium medium</name>
    <dbReference type="NCBI Taxonomy" id="97028"/>
    <lineage>
        <taxon>Eukaryota</taxon>
        <taxon>Viridiplantae</taxon>
        <taxon>Streptophyta</taxon>
        <taxon>Embryophyta</taxon>
        <taxon>Tracheophyta</taxon>
        <taxon>Spermatophyta</taxon>
        <taxon>Magnoliopsida</taxon>
        <taxon>eudicotyledons</taxon>
        <taxon>Gunneridae</taxon>
        <taxon>Pentapetalae</taxon>
        <taxon>rosids</taxon>
        <taxon>fabids</taxon>
        <taxon>Fabales</taxon>
        <taxon>Fabaceae</taxon>
        <taxon>Papilionoideae</taxon>
        <taxon>50 kb inversion clade</taxon>
        <taxon>NPAAA clade</taxon>
        <taxon>Hologalegina</taxon>
        <taxon>IRL clade</taxon>
        <taxon>Trifolieae</taxon>
        <taxon>Trifolium</taxon>
    </lineage>
</organism>